<keyword evidence="1" id="KW-0812">Transmembrane</keyword>
<evidence type="ECO:0000313" key="4">
    <source>
        <dbReference type="Proteomes" id="UP000271381"/>
    </source>
</evidence>
<evidence type="ECO:0000259" key="2">
    <source>
        <dbReference type="Pfam" id="PF01601"/>
    </source>
</evidence>
<dbReference type="InterPro" id="IPR002552">
    <property type="entry name" value="Spike_S2_CoV"/>
</dbReference>
<dbReference type="RefSeq" id="YP_009666261.1">
    <property type="nucleotide sequence ID" value="NC_043474.1"/>
</dbReference>
<dbReference type="GeneID" id="40526477"/>
<feature type="transmembrane region" description="Helical" evidence="1">
    <location>
        <begin position="930"/>
        <end position="952"/>
    </location>
</feature>
<organism evidence="3 4">
    <name type="scientific">Shingleback nidovirus 1</name>
    <dbReference type="NCBI Taxonomy" id="1912590"/>
    <lineage>
        <taxon>Viruses</taxon>
        <taxon>Riboviria</taxon>
        <taxon>Orthornavirae</taxon>
        <taxon>Pisuviricota</taxon>
        <taxon>Pisoniviricetes</taxon>
        <taxon>Nidovirales</taxon>
        <taxon>Tornidovirineae</taxon>
        <taxon>Tobaniviridae</taxon>
        <taxon>Serpentovirinae</taxon>
        <taxon>Pregotovirus</taxon>
        <taxon>Tilitovirus</taxon>
        <taxon>Pregotovirus tiliquae</taxon>
    </lineage>
</organism>
<dbReference type="GO" id="GO:0055036">
    <property type="term" value="C:virion membrane"/>
    <property type="evidence" value="ECO:0007669"/>
    <property type="project" value="InterPro"/>
</dbReference>
<keyword evidence="4" id="KW-1185">Reference proteome</keyword>
<evidence type="ECO:0000313" key="3">
    <source>
        <dbReference type="EMBL" id="AOZ57154.1"/>
    </source>
</evidence>
<dbReference type="EMBL" id="KX184715">
    <property type="protein sequence ID" value="AOZ57154.1"/>
    <property type="molecule type" value="Genomic_RNA"/>
</dbReference>
<keyword evidence="1" id="KW-0472">Membrane</keyword>
<dbReference type="GO" id="GO:0016020">
    <property type="term" value="C:membrane"/>
    <property type="evidence" value="ECO:0007669"/>
    <property type="project" value="InterPro"/>
</dbReference>
<dbReference type="Pfam" id="PF01601">
    <property type="entry name" value="CoV_S2"/>
    <property type="match status" value="1"/>
</dbReference>
<dbReference type="Proteomes" id="UP000271381">
    <property type="component" value="Segment"/>
</dbReference>
<dbReference type="KEGG" id="vg:40526477"/>
<dbReference type="GO" id="GO:0019064">
    <property type="term" value="P:fusion of virus membrane with host plasma membrane"/>
    <property type="evidence" value="ECO:0007669"/>
    <property type="project" value="InterPro"/>
</dbReference>
<dbReference type="GO" id="GO:0046813">
    <property type="term" value="P:receptor-mediated virion attachment to host cell"/>
    <property type="evidence" value="ECO:0007669"/>
    <property type="project" value="InterPro"/>
</dbReference>
<proteinExistence type="predicted"/>
<dbReference type="GO" id="GO:0075509">
    <property type="term" value="P:endocytosis involved in viral entry into host cell"/>
    <property type="evidence" value="ECO:0007669"/>
    <property type="project" value="InterPro"/>
</dbReference>
<reference evidence="3 4" key="1">
    <citation type="journal article" date="2016" name="PLoS ONE">
        <title>Discovery and Partial Genomic Characterisation of a Novel Nidovirus Associated with Respiratory Disease in Wild Shingleback Lizards (Tiliqua rugosa).</title>
        <authorList>
            <person name="O'Dea M.A."/>
            <person name="Jackson B."/>
            <person name="Jackson C."/>
            <person name="Xavier P."/>
            <person name="Warren K."/>
        </authorList>
    </citation>
    <scope>NUCLEOTIDE SEQUENCE [LARGE SCALE GENOMIC DNA]</scope>
</reference>
<feature type="domain" description="Spike glycoprotein S2 coronavirus" evidence="2">
    <location>
        <begin position="619"/>
        <end position="942"/>
    </location>
</feature>
<keyword evidence="1" id="KW-1133">Transmembrane helix</keyword>
<evidence type="ECO:0000256" key="1">
    <source>
        <dbReference type="SAM" id="Phobius"/>
    </source>
</evidence>
<name>A0A1I9RYV9_9NIDO</name>
<sequence>MIQLVLVLCAALVSGQRRPQTPTFRDWNVKYVPPINATVVRTVTDLLGVIMQAKPTNNQVPELKQYNNIILTKTIYYEPQFLQMKLVRVISPNSILRDLCLSCDTTDQDNIKTLKIAYPFIRNGTRCWFWSPYMLDNRACYDKKSKIWSLRTSQSQDCGSLSDYSNDNKFLTYRQEWIRQQTGKDTYDIVPQMVAVQVPQLRQVLPEIRSHIRGVPVCQTLQRIQNSNQFVMTNVRQSKQLYVTEVQPKYDLLDLRCPCETGCIVAFVTNIQVLMIDGVVIRSTVPLKESSMLVQTFNDALEATPVDWDKQQCIRTGVETLDNKCIKVRYRQYYDTPNFVAPTTYQWQVYEFEHSLVMIHDGFERISPTAYNCKVRKTYVAPGDRAQSAPTNSIVQDDDGSTLAFLGFNGTEPIYGEDPVFLSNTITLKPTRNSCRDFSGYRYNNSLEVVSKDSVADCETVTLPELETCIAAGLEPTISVYSVPHKIDLKPVNCDPMCQDQAQCTTQEKATALYAVCRSLVQSIAQILETEPLPSTKLDFRTEENNVTKITLSFTQEVASTLTQRTINSKQLATPKLNQLKAWYQMTKELVKNEKFFPDRKDVDKFLGLFPNAMFNSASDLDYMAGLPWAVSWRLGRQINMLSYTAGILLDGVEAMVNDLNYNTKLVQQALDLINKQVTNNYKAVTNVYENLRTSVKVLQDNFRMFNIRLDILDYQSARVALLNKYYTDLRTLQDSLANQQLLFQQQVASCQDKLQSCSKGQGPYLAHVVLNTPTHRVLIVKHMKPNKTRCQEQTVDNFQCVEGKSAKLAPWGCAFVDGVLKNSIDGGSCDLPPVFVDSCKLHSNDMVIYGMSNMYQQLLLKGGELNLTEIEFKAKIGDIGKFSTVLNDTIQDMRHIKSLEETINEDDALTLKKILAKINAWTIWDMIKYTMALLVVVAVLSLLASVARTALSVAAKVKLAKKQ</sequence>
<accession>A0A1I9RYV9</accession>
<dbReference type="GO" id="GO:0039654">
    <property type="term" value="P:fusion of virus membrane with host endosome membrane"/>
    <property type="evidence" value="ECO:0007669"/>
    <property type="project" value="InterPro"/>
</dbReference>
<dbReference type="GO" id="GO:0019031">
    <property type="term" value="C:viral envelope"/>
    <property type="evidence" value="ECO:0007669"/>
    <property type="project" value="InterPro"/>
</dbReference>
<protein>
    <submittedName>
        <fullName evidence="3">Spike protein</fullName>
    </submittedName>
</protein>